<gene>
    <name evidence="1" type="ORF">S12H4_25978</name>
</gene>
<dbReference type="AlphaFoldDB" id="X1SI52"/>
<dbReference type="Gene3D" id="3.10.450.530">
    <property type="entry name" value="Ribonuclease toxin, BrnT, of type II toxin-antitoxin system"/>
    <property type="match status" value="1"/>
</dbReference>
<proteinExistence type="predicted"/>
<dbReference type="InterPro" id="IPR038573">
    <property type="entry name" value="BrnT_sf"/>
</dbReference>
<feature type="non-terminal residue" evidence="1">
    <location>
        <position position="1"/>
    </location>
</feature>
<comment type="caution">
    <text evidence="1">The sequence shown here is derived from an EMBL/GenBank/DDBJ whole genome shotgun (WGS) entry which is preliminary data.</text>
</comment>
<evidence type="ECO:0008006" key="2">
    <source>
        <dbReference type="Google" id="ProtNLM"/>
    </source>
</evidence>
<evidence type="ECO:0000313" key="1">
    <source>
        <dbReference type="EMBL" id="GAI78836.1"/>
    </source>
</evidence>
<protein>
    <recommendedName>
        <fullName evidence="2">Toxin</fullName>
    </recommendedName>
</protein>
<sequence>PPLSWKKIDLDMYMQKMYTTIMKYDWNPEKNEWLKKERKLSFEEVVFHLSQGDVWKVADHPDQQKYPGQKVYFVIIENYIYLVPHIERKEHIFLKTIIPSRKATKVYQREQGGQK</sequence>
<organism evidence="1">
    <name type="scientific">marine sediment metagenome</name>
    <dbReference type="NCBI Taxonomy" id="412755"/>
    <lineage>
        <taxon>unclassified sequences</taxon>
        <taxon>metagenomes</taxon>
        <taxon>ecological metagenomes</taxon>
    </lineage>
</organism>
<dbReference type="EMBL" id="BARW01014693">
    <property type="protein sequence ID" value="GAI78836.1"/>
    <property type="molecule type" value="Genomic_DNA"/>
</dbReference>
<reference evidence="1" key="1">
    <citation type="journal article" date="2014" name="Front. Microbiol.">
        <title>High frequency of phylogenetically diverse reductive dehalogenase-homologous genes in deep subseafloor sedimentary metagenomes.</title>
        <authorList>
            <person name="Kawai M."/>
            <person name="Futagami T."/>
            <person name="Toyoda A."/>
            <person name="Takaki Y."/>
            <person name="Nishi S."/>
            <person name="Hori S."/>
            <person name="Arai W."/>
            <person name="Tsubouchi T."/>
            <person name="Morono Y."/>
            <person name="Uchiyama I."/>
            <person name="Ito T."/>
            <person name="Fujiyama A."/>
            <person name="Inagaki F."/>
            <person name="Takami H."/>
        </authorList>
    </citation>
    <scope>NUCLEOTIDE SEQUENCE</scope>
    <source>
        <strain evidence="1">Expedition CK06-06</strain>
    </source>
</reference>
<name>X1SI52_9ZZZZ</name>
<accession>X1SI52</accession>